<keyword evidence="2" id="KW-1185">Reference proteome</keyword>
<evidence type="ECO:0000313" key="1">
    <source>
        <dbReference type="EMBL" id="GAA0170164.1"/>
    </source>
</evidence>
<dbReference type="Proteomes" id="UP001454036">
    <property type="component" value="Unassembled WGS sequence"/>
</dbReference>
<proteinExistence type="predicted"/>
<reference evidence="1 2" key="1">
    <citation type="submission" date="2024-01" db="EMBL/GenBank/DDBJ databases">
        <title>The complete chloroplast genome sequence of Lithospermum erythrorhizon: insights into the phylogenetic relationship among Boraginaceae species and the maternal lineages of purple gromwells.</title>
        <authorList>
            <person name="Okada T."/>
            <person name="Watanabe K."/>
        </authorList>
    </citation>
    <scope>NUCLEOTIDE SEQUENCE [LARGE SCALE GENOMIC DNA]</scope>
</reference>
<dbReference type="AlphaFoldDB" id="A0AAV3R1D2"/>
<dbReference type="EMBL" id="BAABME010007120">
    <property type="protein sequence ID" value="GAA0170164.1"/>
    <property type="molecule type" value="Genomic_DNA"/>
</dbReference>
<dbReference type="PANTHER" id="PTHR45786:SF80">
    <property type="entry name" value="HELITRON HELICASE-LIKE DOMAIN-CONTAINING PROTEIN"/>
    <property type="match status" value="1"/>
</dbReference>
<gene>
    <name evidence="1" type="ORF">LIER_24484</name>
</gene>
<dbReference type="PANTHER" id="PTHR45786">
    <property type="entry name" value="DNA BINDING PROTEIN-LIKE"/>
    <property type="match status" value="1"/>
</dbReference>
<comment type="caution">
    <text evidence="1">The sequence shown here is derived from an EMBL/GenBank/DDBJ whole genome shotgun (WGS) entry which is preliminary data.</text>
</comment>
<name>A0AAV3R1D2_LITER</name>
<organism evidence="1 2">
    <name type="scientific">Lithospermum erythrorhizon</name>
    <name type="common">Purple gromwell</name>
    <name type="synonym">Lithospermum officinale var. erythrorhizon</name>
    <dbReference type="NCBI Taxonomy" id="34254"/>
    <lineage>
        <taxon>Eukaryota</taxon>
        <taxon>Viridiplantae</taxon>
        <taxon>Streptophyta</taxon>
        <taxon>Embryophyta</taxon>
        <taxon>Tracheophyta</taxon>
        <taxon>Spermatophyta</taxon>
        <taxon>Magnoliopsida</taxon>
        <taxon>eudicotyledons</taxon>
        <taxon>Gunneridae</taxon>
        <taxon>Pentapetalae</taxon>
        <taxon>asterids</taxon>
        <taxon>lamiids</taxon>
        <taxon>Boraginales</taxon>
        <taxon>Boraginaceae</taxon>
        <taxon>Boraginoideae</taxon>
        <taxon>Lithospermeae</taxon>
        <taxon>Lithospermum</taxon>
    </lineage>
</organism>
<protein>
    <submittedName>
        <fullName evidence="1">Uncharacterized protein</fullName>
    </submittedName>
</protein>
<sequence>MLDTDYEVENRLMESEGLHRSLVVKIKNILDKYNPFVKTLRQLGQREDLPSCKLIIKEQTPNNHQYSLSSTSQVAAIIVDGDDECLNPRDIIVQTIGGTLMKVPDTAGYYDPLQYMLLLPYRSYGWDVNSQTING</sequence>
<accession>A0AAV3R1D2</accession>
<evidence type="ECO:0000313" key="2">
    <source>
        <dbReference type="Proteomes" id="UP001454036"/>
    </source>
</evidence>